<dbReference type="Proteomes" id="UP000092555">
    <property type="component" value="Unassembled WGS sequence"/>
</dbReference>
<accession>A0A1A0H8M7</accession>
<protein>
    <submittedName>
        <fullName evidence="2">Uncharacterized protein</fullName>
    </submittedName>
</protein>
<feature type="transmembrane region" description="Helical" evidence="1">
    <location>
        <begin position="74"/>
        <end position="95"/>
    </location>
</feature>
<sequence>MEWKISVKQQMHKIFGFKTGPHGVKMYAIPKLIHHCKDSIDLLTLKINLREAGDEVEGDVGPTTGRWIRGLKKALRFGAVILHGLTFVTALDVIFHDCLHVGKIVKGAEPLQPAAYTRVTSRGSTVSLKKEIGEDAVRNAQAPFEIQQSRI</sequence>
<comment type="caution">
    <text evidence="2">The sequence shown here is derived from an EMBL/GenBank/DDBJ whole genome shotgun (WGS) entry which is preliminary data.</text>
</comment>
<evidence type="ECO:0000256" key="1">
    <source>
        <dbReference type="SAM" id="Phobius"/>
    </source>
</evidence>
<keyword evidence="1" id="KW-0812">Transmembrane</keyword>
<dbReference type="RefSeq" id="XP_018710760.1">
    <property type="nucleotide sequence ID" value="XM_018854203.1"/>
</dbReference>
<gene>
    <name evidence="2" type="ORF">METBIDRAFT_12285</name>
</gene>
<organism evidence="2 3">
    <name type="scientific">Metschnikowia bicuspidata var. bicuspidata NRRL YB-4993</name>
    <dbReference type="NCBI Taxonomy" id="869754"/>
    <lineage>
        <taxon>Eukaryota</taxon>
        <taxon>Fungi</taxon>
        <taxon>Dikarya</taxon>
        <taxon>Ascomycota</taxon>
        <taxon>Saccharomycotina</taxon>
        <taxon>Pichiomycetes</taxon>
        <taxon>Metschnikowiaceae</taxon>
        <taxon>Metschnikowia</taxon>
    </lineage>
</organism>
<keyword evidence="1" id="KW-0472">Membrane</keyword>
<dbReference type="AlphaFoldDB" id="A0A1A0H8M7"/>
<dbReference type="EMBL" id="LXTC01000004">
    <property type="protein sequence ID" value="OBA20238.1"/>
    <property type="molecule type" value="Genomic_DNA"/>
</dbReference>
<name>A0A1A0H8M7_9ASCO</name>
<dbReference type="GeneID" id="30027179"/>
<proteinExistence type="predicted"/>
<keyword evidence="3" id="KW-1185">Reference proteome</keyword>
<evidence type="ECO:0000313" key="3">
    <source>
        <dbReference type="Proteomes" id="UP000092555"/>
    </source>
</evidence>
<reference evidence="2 3" key="1">
    <citation type="submission" date="2016-05" db="EMBL/GenBank/DDBJ databases">
        <title>Comparative genomics of biotechnologically important yeasts.</title>
        <authorList>
            <consortium name="DOE Joint Genome Institute"/>
            <person name="Riley R."/>
            <person name="Haridas S."/>
            <person name="Wolfe K.H."/>
            <person name="Lopes M.R."/>
            <person name="Hittinger C.T."/>
            <person name="Goker M."/>
            <person name="Salamov A."/>
            <person name="Wisecaver J."/>
            <person name="Long T.M."/>
            <person name="Aerts A.L."/>
            <person name="Barry K."/>
            <person name="Choi C."/>
            <person name="Clum A."/>
            <person name="Coughlan A.Y."/>
            <person name="Deshpande S."/>
            <person name="Douglass A.P."/>
            <person name="Hanson S.J."/>
            <person name="Klenk H.-P."/>
            <person name="LaButti K."/>
            <person name="Lapidus A."/>
            <person name="Lindquist E."/>
            <person name="Lipzen A."/>
            <person name="Meier-kolthoff J.P."/>
            <person name="Ohm R.A."/>
            <person name="Otillar R.P."/>
            <person name="Pangilinan J."/>
            <person name="Peng Y."/>
            <person name="Rokas A."/>
            <person name="Rosa C.A."/>
            <person name="Scheuner C."/>
            <person name="Sibirny A.A."/>
            <person name="Slot J.C."/>
            <person name="Stielow J.B."/>
            <person name="Sun H."/>
            <person name="Kurtzman C.P."/>
            <person name="Blackwell M."/>
            <person name="Grigoriev I.V."/>
            <person name="Jeffries T.W."/>
        </authorList>
    </citation>
    <scope>NUCLEOTIDE SEQUENCE [LARGE SCALE GENOMIC DNA]</scope>
    <source>
        <strain evidence="2 3">NRRL YB-4993</strain>
    </source>
</reference>
<keyword evidence="1" id="KW-1133">Transmembrane helix</keyword>
<evidence type="ECO:0000313" key="2">
    <source>
        <dbReference type="EMBL" id="OBA20238.1"/>
    </source>
</evidence>